<keyword evidence="1" id="KW-0001">2Fe-2S</keyword>
<dbReference type="InterPro" id="IPR036922">
    <property type="entry name" value="Rieske_2Fe-2S_sf"/>
</dbReference>
<keyword evidence="3" id="KW-0809">Transit peptide</keyword>
<name>A0AAD8L985_TARER</name>
<dbReference type="PROSITE" id="PS51296">
    <property type="entry name" value="RIESKE"/>
    <property type="match status" value="1"/>
</dbReference>
<dbReference type="GO" id="GO:0042128">
    <property type="term" value="P:nitrate assimilation"/>
    <property type="evidence" value="ECO:0007669"/>
    <property type="project" value="UniProtKB-KW"/>
</dbReference>
<evidence type="ECO:0000313" key="9">
    <source>
        <dbReference type="EMBL" id="KAK1436663.1"/>
    </source>
</evidence>
<dbReference type="SUPFAM" id="SSF50022">
    <property type="entry name" value="ISP domain"/>
    <property type="match status" value="1"/>
</dbReference>
<keyword evidence="5" id="KW-0408">Iron</keyword>
<keyword evidence="6" id="KW-0411">Iron-sulfur</keyword>
<dbReference type="AlphaFoldDB" id="A0AAD8L985"/>
<dbReference type="InterPro" id="IPR012748">
    <property type="entry name" value="Rieske-like_NirD"/>
</dbReference>
<dbReference type="PANTHER" id="PTHR43456:SF2">
    <property type="entry name" value="RIESKE (2FE-2S) DOMAIN-CONTAINING PROTEIN"/>
    <property type="match status" value="1"/>
</dbReference>
<dbReference type="EMBL" id="JAUHHV010000001">
    <property type="protein sequence ID" value="KAK1436663.1"/>
    <property type="molecule type" value="Genomic_DNA"/>
</dbReference>
<dbReference type="GO" id="GO:0008942">
    <property type="term" value="F:nitrite reductase [NAD(P)H] activity"/>
    <property type="evidence" value="ECO:0007669"/>
    <property type="project" value="InterPro"/>
</dbReference>
<dbReference type="SUPFAM" id="SSF103511">
    <property type="entry name" value="Chlorophyll a-b binding protein"/>
    <property type="match status" value="1"/>
</dbReference>
<dbReference type="Proteomes" id="UP001229421">
    <property type="component" value="Unassembled WGS sequence"/>
</dbReference>
<evidence type="ECO:0000256" key="3">
    <source>
        <dbReference type="ARBA" id="ARBA00022946"/>
    </source>
</evidence>
<evidence type="ECO:0000256" key="7">
    <source>
        <dbReference type="ARBA" id="ARBA00023063"/>
    </source>
</evidence>
<dbReference type="GO" id="GO:0046872">
    <property type="term" value="F:metal ion binding"/>
    <property type="evidence" value="ECO:0007669"/>
    <property type="project" value="UniProtKB-KW"/>
</dbReference>
<evidence type="ECO:0000256" key="4">
    <source>
        <dbReference type="ARBA" id="ARBA00023002"/>
    </source>
</evidence>
<reference evidence="9" key="1">
    <citation type="journal article" date="2023" name="bioRxiv">
        <title>Improved chromosome-level genome assembly for marigold (Tagetes erecta).</title>
        <authorList>
            <person name="Jiang F."/>
            <person name="Yuan L."/>
            <person name="Wang S."/>
            <person name="Wang H."/>
            <person name="Xu D."/>
            <person name="Wang A."/>
            <person name="Fan W."/>
        </authorList>
    </citation>
    <scope>NUCLEOTIDE SEQUENCE</scope>
    <source>
        <strain evidence="9">WSJ</strain>
        <tissue evidence="9">Leaf</tissue>
    </source>
</reference>
<keyword evidence="4" id="KW-0560">Oxidoreductase</keyword>
<proteinExistence type="predicted"/>
<protein>
    <recommendedName>
        <fullName evidence="8">Rieske domain-containing protein</fullName>
    </recommendedName>
</protein>
<evidence type="ECO:0000256" key="1">
    <source>
        <dbReference type="ARBA" id="ARBA00022714"/>
    </source>
</evidence>
<dbReference type="InterPro" id="IPR017941">
    <property type="entry name" value="Rieske_2Fe-2S"/>
</dbReference>
<keyword evidence="2" id="KW-0479">Metal-binding</keyword>
<dbReference type="CDD" id="cd03467">
    <property type="entry name" value="Rieske"/>
    <property type="match status" value="1"/>
</dbReference>
<sequence length="527" mass="58333">MANRSHKTFFMPLLCRSAQNEVVQPAKVPPRPPSADPSSPKITCIGQMKKKSTNTTTITTNHRFYSGNAKSHVHSNRYTLFSSKNLISPTAMDTASIKHSKRSKSCNGRSGRSLIRSKRYYMTSSDDHDIMRVVVREELDPPLPVVKCGRDQEANVNLWKRRGIEMKTLQIQPIQLMMNQNSCGNNAGFSLSTSATMSKEKRHYCRFYVAINYIRIITISLRFRIIHKHTQSFVHSISISISPSSLTTNQSTMAATAATKLTSGLLSAPYIPHHRRKQPILPTNHHNHHPTKHTSLSIRRNEIVCKATEVSSSSGVSEDQQNWVPVVPLSALPKGERRVIIQDGETILLLWYKDEVFAIENRSPAEGAYSEGLINAKLTQDGCIVCPSTDSTFDLQNGAIKDWFPKNPVLRALTPPLRTLFVYPVKIDGDNIYISLGGSVSSDASAEIVFSGMSKPGVTATDVNIEEVRMVVDEVGAGGFGFTRNNELINGKAAIIGFLLLLDFELLTGKGILKGTGFLDFLYSALN</sequence>
<gene>
    <name evidence="9" type="ORF">QVD17_02445</name>
</gene>
<accession>A0AAD8L985</accession>
<evidence type="ECO:0000256" key="6">
    <source>
        <dbReference type="ARBA" id="ARBA00023014"/>
    </source>
</evidence>
<dbReference type="Pfam" id="PF13806">
    <property type="entry name" value="Rieske_2"/>
    <property type="match status" value="1"/>
</dbReference>
<evidence type="ECO:0000259" key="8">
    <source>
        <dbReference type="PROSITE" id="PS51296"/>
    </source>
</evidence>
<evidence type="ECO:0000313" key="10">
    <source>
        <dbReference type="Proteomes" id="UP001229421"/>
    </source>
</evidence>
<dbReference type="GO" id="GO:0051537">
    <property type="term" value="F:2 iron, 2 sulfur cluster binding"/>
    <property type="evidence" value="ECO:0007669"/>
    <property type="project" value="UniProtKB-KW"/>
</dbReference>
<dbReference type="Gene3D" id="2.102.10.10">
    <property type="entry name" value="Rieske [2Fe-2S] iron-sulphur domain"/>
    <property type="match status" value="1"/>
</dbReference>
<comment type="caution">
    <text evidence="9">The sequence shown here is derived from an EMBL/GenBank/DDBJ whole genome shotgun (WGS) entry which is preliminary data.</text>
</comment>
<evidence type="ECO:0000256" key="2">
    <source>
        <dbReference type="ARBA" id="ARBA00022723"/>
    </source>
</evidence>
<keyword evidence="7" id="KW-0534">Nitrate assimilation</keyword>
<dbReference type="PANTHER" id="PTHR43456">
    <property type="entry name" value="RIESKE (2FE-2S) DOMAIN-CONTAINING PROTEIN"/>
    <property type="match status" value="1"/>
</dbReference>
<evidence type="ECO:0000256" key="5">
    <source>
        <dbReference type="ARBA" id="ARBA00023004"/>
    </source>
</evidence>
<keyword evidence="10" id="KW-1185">Reference proteome</keyword>
<feature type="domain" description="Rieske" evidence="8">
    <location>
        <begin position="323"/>
        <end position="434"/>
    </location>
</feature>
<organism evidence="9 10">
    <name type="scientific">Tagetes erecta</name>
    <name type="common">African marigold</name>
    <dbReference type="NCBI Taxonomy" id="13708"/>
    <lineage>
        <taxon>Eukaryota</taxon>
        <taxon>Viridiplantae</taxon>
        <taxon>Streptophyta</taxon>
        <taxon>Embryophyta</taxon>
        <taxon>Tracheophyta</taxon>
        <taxon>Spermatophyta</taxon>
        <taxon>Magnoliopsida</taxon>
        <taxon>eudicotyledons</taxon>
        <taxon>Gunneridae</taxon>
        <taxon>Pentapetalae</taxon>
        <taxon>asterids</taxon>
        <taxon>campanulids</taxon>
        <taxon>Asterales</taxon>
        <taxon>Asteraceae</taxon>
        <taxon>Asteroideae</taxon>
        <taxon>Heliantheae alliance</taxon>
        <taxon>Tageteae</taxon>
        <taxon>Tagetes</taxon>
    </lineage>
</organism>